<dbReference type="Pfam" id="PF02684">
    <property type="entry name" value="LpxB"/>
    <property type="match status" value="1"/>
</dbReference>
<evidence type="ECO:0000256" key="1">
    <source>
        <dbReference type="ARBA" id="ARBA00002056"/>
    </source>
</evidence>
<dbReference type="GO" id="GO:0008915">
    <property type="term" value="F:lipid-A-disaccharide synthase activity"/>
    <property type="evidence" value="ECO:0007669"/>
    <property type="project" value="UniProtKB-UniRule"/>
</dbReference>
<dbReference type="PANTHER" id="PTHR30372">
    <property type="entry name" value="LIPID-A-DISACCHARIDE SYNTHASE"/>
    <property type="match status" value="1"/>
</dbReference>
<dbReference type="GO" id="GO:0009245">
    <property type="term" value="P:lipid A biosynthetic process"/>
    <property type="evidence" value="ECO:0007669"/>
    <property type="project" value="UniProtKB-UniRule"/>
</dbReference>
<dbReference type="SUPFAM" id="SSF53756">
    <property type="entry name" value="UDP-Glycosyltransferase/glycogen phosphorylase"/>
    <property type="match status" value="1"/>
</dbReference>
<evidence type="ECO:0000256" key="5">
    <source>
        <dbReference type="ARBA" id="ARBA00022556"/>
    </source>
</evidence>
<dbReference type="GO" id="GO:0016020">
    <property type="term" value="C:membrane"/>
    <property type="evidence" value="ECO:0007669"/>
    <property type="project" value="GOC"/>
</dbReference>
<evidence type="ECO:0000256" key="6">
    <source>
        <dbReference type="ARBA" id="ARBA00022676"/>
    </source>
</evidence>
<accession>A0A369KN40</accession>
<organism evidence="11 12">
    <name type="scientific">Spirobacillus cienkowskii</name>
    <dbReference type="NCBI Taxonomy" id="495820"/>
    <lineage>
        <taxon>Bacteria</taxon>
        <taxon>Pseudomonadati</taxon>
        <taxon>Bdellovibrionota</taxon>
        <taxon>Oligoflexia</taxon>
        <taxon>Silvanigrellales</taxon>
        <taxon>Spirobacillus</taxon>
    </lineage>
</organism>
<dbReference type="PANTHER" id="PTHR30372:SF4">
    <property type="entry name" value="LIPID-A-DISACCHARIDE SYNTHASE, MITOCHONDRIAL-RELATED"/>
    <property type="match status" value="1"/>
</dbReference>
<dbReference type="RefSeq" id="WP_338636031.1">
    <property type="nucleotide sequence ID" value="NZ_CP146516.1"/>
</dbReference>
<evidence type="ECO:0000256" key="4">
    <source>
        <dbReference type="ARBA" id="ARBA00022516"/>
    </source>
</evidence>
<evidence type="ECO:0000256" key="3">
    <source>
        <dbReference type="ARBA" id="ARBA00020902"/>
    </source>
</evidence>
<evidence type="ECO:0000313" key="12">
    <source>
        <dbReference type="Proteomes" id="UP000253934"/>
    </source>
</evidence>
<evidence type="ECO:0000313" key="11">
    <source>
        <dbReference type="EMBL" id="RDB35268.1"/>
    </source>
</evidence>
<comment type="caution">
    <text evidence="11">The sequence shown here is derived from an EMBL/GenBank/DDBJ whole genome shotgun (WGS) entry which is preliminary data.</text>
</comment>
<keyword evidence="12" id="KW-1185">Reference proteome</keyword>
<dbReference type="EMBL" id="QOVW01000093">
    <property type="protein sequence ID" value="RDB35268.1"/>
    <property type="molecule type" value="Genomic_DNA"/>
</dbReference>
<dbReference type="InterPro" id="IPR003835">
    <property type="entry name" value="Glyco_trans_19"/>
</dbReference>
<dbReference type="GO" id="GO:0005543">
    <property type="term" value="F:phospholipid binding"/>
    <property type="evidence" value="ECO:0007669"/>
    <property type="project" value="TreeGrafter"/>
</dbReference>
<keyword evidence="5" id="KW-0441">Lipid A biosynthesis</keyword>
<comment type="catalytic activity">
    <reaction evidence="9">
        <text>a lipid X + a UDP-2-N,3-O-bis[(3R)-3-hydroxyacyl]-alpha-D-glucosamine = a lipid A disaccharide + UDP + H(+)</text>
        <dbReference type="Rhea" id="RHEA:67828"/>
        <dbReference type="ChEBI" id="CHEBI:15378"/>
        <dbReference type="ChEBI" id="CHEBI:58223"/>
        <dbReference type="ChEBI" id="CHEBI:137748"/>
        <dbReference type="ChEBI" id="CHEBI:176338"/>
        <dbReference type="ChEBI" id="CHEBI:176343"/>
        <dbReference type="EC" id="2.4.1.182"/>
    </reaction>
</comment>
<dbReference type="AlphaFoldDB" id="A0A369KN40"/>
<proteinExistence type="predicted"/>
<sequence length="409" mass="46409">MKPVKQGGICIVAGEASGDLQAALLIKSLKEEFKNKNITNYFFWGSCGPNMRQEEVDEVIRVEDLAVLGITEIISHYSQISAAYKKLLHQIIIRKPDAIILVDYPGFNLRLLQDIYALGFTTIYHIPPKAWSHGVYRTEILKKYCHLVTSILPFETSFFKDHKVNTCFVGNPLKDNIDEYIAKNNIKKIPFKIGLLPGSRKSEINRLLPILIESFIIISRENKNIIGAIPIAPTLDINFVKNVAYNTAKLHNFNKEWIDNKIEFGLNNSYEVMSSSSYAWVCSGTATLETAFFNTPMSVIYKTSSISAFIIKKIIKVKYVSLVNLTANKEVVPEFLQEDAQPKNLVEHALKVFSNNQYTQEMVQEFERIKNQFPPNAGKNAAIAILKCIEKYNYPGVNKFALHKFQAKT</sequence>
<evidence type="ECO:0000256" key="2">
    <source>
        <dbReference type="ARBA" id="ARBA00012687"/>
    </source>
</evidence>
<keyword evidence="4" id="KW-0444">Lipid biosynthesis</keyword>
<dbReference type="NCBIfam" id="TIGR00215">
    <property type="entry name" value="lpxB"/>
    <property type="match status" value="1"/>
</dbReference>
<keyword evidence="6 11" id="KW-0328">Glycosyltransferase</keyword>
<evidence type="ECO:0000256" key="10">
    <source>
        <dbReference type="NCBIfam" id="TIGR00215"/>
    </source>
</evidence>
<evidence type="ECO:0000256" key="7">
    <source>
        <dbReference type="ARBA" id="ARBA00022679"/>
    </source>
</evidence>
<keyword evidence="7 11" id="KW-0808">Transferase</keyword>
<keyword evidence="8" id="KW-0443">Lipid metabolism</keyword>
<dbReference type="EC" id="2.4.1.182" evidence="2 10"/>
<name>A0A369KN40_9BACT</name>
<gene>
    <name evidence="11" type="primary">lpxB</name>
    <name evidence="11" type="ORF">DCC88_11110</name>
</gene>
<evidence type="ECO:0000256" key="8">
    <source>
        <dbReference type="ARBA" id="ARBA00023098"/>
    </source>
</evidence>
<protein>
    <recommendedName>
        <fullName evidence="3 10">Lipid-A-disaccharide synthase</fullName>
        <ecNumber evidence="2 10">2.4.1.182</ecNumber>
    </recommendedName>
</protein>
<reference evidence="11" key="1">
    <citation type="submission" date="2018-04" db="EMBL/GenBank/DDBJ databases">
        <title>Draft genome sequence of the Candidatus Spirobacillus cienkowskii, a pathogen of freshwater Daphnia species, reconstructed from hemolymph metagenomic reads.</title>
        <authorList>
            <person name="Bresciani L."/>
            <person name="Lemos L.N."/>
            <person name="Wale N."/>
            <person name="Lin J.Y."/>
            <person name="Fernandes G.R."/>
            <person name="Duffy M.A."/>
            <person name="Rodrigues J.M."/>
        </authorList>
    </citation>
    <scope>NUCLEOTIDE SEQUENCE [LARGE SCALE GENOMIC DNA]</scope>
    <source>
        <strain evidence="11">Binning01</strain>
    </source>
</reference>
<dbReference type="Proteomes" id="UP000253934">
    <property type="component" value="Unassembled WGS sequence"/>
</dbReference>
<comment type="function">
    <text evidence="1">Condensation of UDP-2,3-diacylglucosamine and 2,3-diacylglucosamine-1-phosphate to form lipid A disaccharide, a precursor of lipid A, a phosphorylated glycolipid that anchors the lipopolysaccharide to the outer membrane of the cell.</text>
</comment>
<evidence type="ECO:0000256" key="9">
    <source>
        <dbReference type="ARBA" id="ARBA00048975"/>
    </source>
</evidence>